<feature type="transmembrane region" description="Helical" evidence="4">
    <location>
        <begin position="819"/>
        <end position="844"/>
    </location>
</feature>
<dbReference type="InterPro" id="IPR053958">
    <property type="entry name" value="HMGCR/SNAP/NPC1-like_SSD"/>
</dbReference>
<feature type="transmembrane region" description="Helical" evidence="4">
    <location>
        <begin position="767"/>
        <end position="786"/>
    </location>
</feature>
<dbReference type="RefSeq" id="XP_002185761.1">
    <property type="nucleotide sequence ID" value="XM_002185725.1"/>
</dbReference>
<comment type="similarity">
    <text evidence="1">Belongs to the patched family.</text>
</comment>
<evidence type="ECO:0000259" key="5">
    <source>
        <dbReference type="PROSITE" id="PS50156"/>
    </source>
</evidence>
<dbReference type="GeneID" id="7204719"/>
<dbReference type="InterPro" id="IPR051697">
    <property type="entry name" value="Patched_domain-protein"/>
</dbReference>
<keyword evidence="4" id="KW-0812">Transmembrane</keyword>
<evidence type="ECO:0000256" key="3">
    <source>
        <dbReference type="SAM" id="MobiDB-lite"/>
    </source>
</evidence>
<dbReference type="OrthoDB" id="190529at2759"/>
<organism evidence="6 7">
    <name type="scientific">Phaeodactylum tricornutum (strain CCAP 1055/1)</name>
    <dbReference type="NCBI Taxonomy" id="556484"/>
    <lineage>
        <taxon>Eukaryota</taxon>
        <taxon>Sar</taxon>
        <taxon>Stramenopiles</taxon>
        <taxon>Ochrophyta</taxon>
        <taxon>Bacillariophyta</taxon>
        <taxon>Bacillariophyceae</taxon>
        <taxon>Bacillariophycidae</taxon>
        <taxon>Naviculales</taxon>
        <taxon>Phaeodactylaceae</taxon>
        <taxon>Phaeodactylum</taxon>
    </lineage>
</organism>
<feature type="transmembrane region" description="Helical" evidence="4">
    <location>
        <begin position="469"/>
        <end position="492"/>
    </location>
</feature>
<gene>
    <name evidence="6" type="ORF">PHATR_46869</name>
</gene>
<sequence>MTTTPENPPVPRTEAQKDSVIFATPEIVEDPHRNDPVLHIASDSKPKTTKTNVTQNAEENLTATTGGEGKGFSARWTGAINTIHGPIMKGLLWTSGTAARNPRKTVAGVTFLSFFLLIVGFLTNFSVDVDEDVLWTPENARPVKQGAWISTAGYPEENRDMLLFFHANTENVLGQAQTRKVFTALDTVRNLPGYRALCAQSSYVDPRTGQRTCEISGATAFWNDTAALFESQVDNDNDAIQQLSAPVYPDGTPVSDNDIFGKPLRNEVSRTLESAQAYVLVIGLPDTEETEDFELEALDAILDLRNNIWNGNEFNVEVTTQRSFPDEFTRGIVRDIPLVPTVFIIMSIFTCIVFAKRDKVRSRSLLGLSATICVLLSIMSGYGLLFIAGVPFTSMTQILPFIIFGIGLDDAFIVSGAYERTDPAKNPVDRIEATIEDVGASITLTTITSTFAFGLGASSDVPSVYWLCYYAFPTVMLVFLYQITFFVATIVLDEERICANRRDCCIWVTVQKREGTDEDVVSDVSHTDIAETVNDTRVSPVDYWMGVYSRQLLRPAVKVFVVLFFCGLLGACAYSATKLTQEFKFTEVLPDDSYLSAFQFAFDDNTFRSAVAPYAYFRFVDQSDPMIQAQMESYVNELVSISAIEEQPSFFWLRDFQQYRNETGLTNTNNTMFASQVQSFLSTDVFAALYQDDIVLDDTGNIVTSRVRLNMDNVDLEDVNEQIKALDDQAAVTAAQPVNQQGADWSFFSYDSIFNIWEFYAASVDEVIFTTVMGISAVTVLTLLFVPHWTAALFILPIICVLYIDLLGVMQWAGVHINAVSYITLVMSIGLTVDFILHVLLRYYESPGNREEKTLYTLQTMGTSVLIGGVSTFLGTLPLAFSTSEIFYTVFVSFIGLVTLGCGHGLILLPVLLSTIGPEDQIWEVENRAPATEIHEALVTFPASEEDKVGKELDTE</sequence>
<dbReference type="HOGENOM" id="CLU_002359_4_0_1"/>
<feature type="transmembrane region" description="Helical" evidence="4">
    <location>
        <begin position="106"/>
        <end position="127"/>
    </location>
</feature>
<dbReference type="GO" id="GO:0016020">
    <property type="term" value="C:membrane"/>
    <property type="evidence" value="ECO:0007669"/>
    <property type="project" value="TreeGrafter"/>
</dbReference>
<evidence type="ECO:0000313" key="7">
    <source>
        <dbReference type="Proteomes" id="UP000000759"/>
    </source>
</evidence>
<dbReference type="InParanoid" id="B5Y417"/>
<reference evidence="6 7" key="1">
    <citation type="journal article" date="2008" name="Nature">
        <title>The Phaeodactylum genome reveals the evolutionary history of diatom genomes.</title>
        <authorList>
            <person name="Bowler C."/>
            <person name="Allen A.E."/>
            <person name="Badger J.H."/>
            <person name="Grimwood J."/>
            <person name="Jabbari K."/>
            <person name="Kuo A."/>
            <person name="Maheswari U."/>
            <person name="Martens C."/>
            <person name="Maumus F."/>
            <person name="Otillar R.P."/>
            <person name="Rayko E."/>
            <person name="Salamov A."/>
            <person name="Vandepoele K."/>
            <person name="Beszteri B."/>
            <person name="Gruber A."/>
            <person name="Heijde M."/>
            <person name="Katinka M."/>
            <person name="Mock T."/>
            <person name="Valentin K."/>
            <person name="Verret F."/>
            <person name="Berges J.A."/>
            <person name="Brownlee C."/>
            <person name="Cadoret J.P."/>
            <person name="Chiovitti A."/>
            <person name="Choi C.J."/>
            <person name="Coesel S."/>
            <person name="De Martino A."/>
            <person name="Detter J.C."/>
            <person name="Durkin C."/>
            <person name="Falciatore A."/>
            <person name="Fournet J."/>
            <person name="Haruta M."/>
            <person name="Huysman M.J."/>
            <person name="Jenkins B.D."/>
            <person name="Jiroutova K."/>
            <person name="Jorgensen R.E."/>
            <person name="Joubert Y."/>
            <person name="Kaplan A."/>
            <person name="Kroger N."/>
            <person name="Kroth P.G."/>
            <person name="La Roche J."/>
            <person name="Lindquist E."/>
            <person name="Lommer M."/>
            <person name="Martin-Jezequel V."/>
            <person name="Lopez P.J."/>
            <person name="Lucas S."/>
            <person name="Mangogna M."/>
            <person name="McGinnis K."/>
            <person name="Medlin L.K."/>
            <person name="Montsant A."/>
            <person name="Oudot-Le Secq M.P."/>
            <person name="Napoli C."/>
            <person name="Obornik M."/>
            <person name="Parker M.S."/>
            <person name="Petit J.L."/>
            <person name="Porcel B.M."/>
            <person name="Poulsen N."/>
            <person name="Robison M."/>
            <person name="Rychlewski L."/>
            <person name="Rynearson T.A."/>
            <person name="Schmutz J."/>
            <person name="Shapiro H."/>
            <person name="Siaut M."/>
            <person name="Stanley M."/>
            <person name="Sussman M.R."/>
            <person name="Taylor A.R."/>
            <person name="Vardi A."/>
            <person name="von Dassow P."/>
            <person name="Vyverman W."/>
            <person name="Willis A."/>
            <person name="Wyrwicz L.S."/>
            <person name="Rokhsar D.S."/>
            <person name="Weissenbach J."/>
            <person name="Armbrust E.V."/>
            <person name="Green B.R."/>
            <person name="Van de Peer Y."/>
            <person name="Grigoriev I.V."/>
        </authorList>
    </citation>
    <scope>NUCLEOTIDE SEQUENCE [LARGE SCALE GENOMIC DNA]</scope>
    <source>
        <strain evidence="6 7">CCAP 1055/1</strain>
    </source>
</reference>
<feature type="coiled-coil region" evidence="2">
    <location>
        <begin position="709"/>
        <end position="736"/>
    </location>
</feature>
<accession>B5Y417</accession>
<feature type="transmembrane region" description="Helical" evidence="4">
    <location>
        <begin position="367"/>
        <end position="392"/>
    </location>
</feature>
<keyword evidence="4" id="KW-0472">Membrane</keyword>
<dbReference type="eggNOG" id="KOG1934">
    <property type="taxonomic scope" value="Eukaryota"/>
</dbReference>
<evidence type="ECO:0000313" key="6">
    <source>
        <dbReference type="EMBL" id="ACI65231.1"/>
    </source>
</evidence>
<evidence type="ECO:0000256" key="1">
    <source>
        <dbReference type="ARBA" id="ARBA00005585"/>
    </source>
</evidence>
<feature type="transmembrane region" description="Helical" evidence="4">
    <location>
        <begin position="793"/>
        <end position="813"/>
    </location>
</feature>
<dbReference type="Pfam" id="PF12349">
    <property type="entry name" value="Sterol-sensing"/>
    <property type="match status" value="1"/>
</dbReference>
<evidence type="ECO:0000256" key="4">
    <source>
        <dbReference type="SAM" id="Phobius"/>
    </source>
</evidence>
<keyword evidence="2" id="KW-0175">Coiled coil</keyword>
<dbReference type="InterPro" id="IPR000731">
    <property type="entry name" value="SSD"/>
</dbReference>
<dbReference type="EMBL" id="CP001141">
    <property type="protein sequence ID" value="ACI65231.1"/>
    <property type="molecule type" value="Genomic_DNA"/>
</dbReference>
<feature type="transmembrane region" description="Helical" evidence="4">
    <location>
        <begin position="438"/>
        <end position="457"/>
    </location>
</feature>
<dbReference type="PANTHER" id="PTHR10796:SF92">
    <property type="entry name" value="PATCHED-RELATED, ISOFORM A"/>
    <property type="match status" value="1"/>
</dbReference>
<feature type="transmembrane region" description="Helical" evidence="4">
    <location>
        <begin position="336"/>
        <end position="355"/>
    </location>
</feature>
<dbReference type="PANTHER" id="PTHR10796">
    <property type="entry name" value="PATCHED-RELATED"/>
    <property type="match status" value="1"/>
</dbReference>
<feature type="transmembrane region" description="Helical" evidence="4">
    <location>
        <begin position="398"/>
        <end position="418"/>
    </location>
</feature>
<feature type="compositionally biased region" description="Basic and acidic residues" evidence="3">
    <location>
        <begin position="37"/>
        <end position="46"/>
    </location>
</feature>
<proteinExistence type="inferred from homology"/>
<protein>
    <recommendedName>
        <fullName evidence="5">SSD domain-containing protein</fullName>
    </recommendedName>
</protein>
<reference evidence="7" key="2">
    <citation type="submission" date="2008-08" db="EMBL/GenBank/DDBJ databases">
        <authorList>
            <consortium name="Diatom Consortium"/>
            <person name="Grigoriev I."/>
            <person name="Grimwood J."/>
            <person name="Kuo A."/>
            <person name="Otillar R.P."/>
            <person name="Salamov A."/>
            <person name="Detter J.C."/>
            <person name="Lindquist E."/>
            <person name="Shapiro H."/>
            <person name="Lucas S."/>
            <person name="Glavina del Rio T."/>
            <person name="Pitluck S."/>
            <person name="Rokhsar D."/>
            <person name="Bowler C."/>
        </authorList>
    </citation>
    <scope>GENOME REANNOTATION</scope>
    <source>
        <strain evidence="7">CCAP 1055/1</strain>
    </source>
</reference>
<dbReference type="Proteomes" id="UP000000759">
    <property type="component" value="Chromosome 11"/>
</dbReference>
<dbReference type="Gene3D" id="1.20.1640.10">
    <property type="entry name" value="Multidrug efflux transporter AcrB transmembrane domain"/>
    <property type="match status" value="2"/>
</dbReference>
<dbReference type="KEGG" id="pti:PHATR_46869"/>
<feature type="compositionally biased region" description="Polar residues" evidence="3">
    <location>
        <begin position="49"/>
        <end position="65"/>
    </location>
</feature>
<name>B5Y417_PHATC</name>
<feature type="region of interest" description="Disordered" evidence="3">
    <location>
        <begin position="37"/>
        <end position="69"/>
    </location>
</feature>
<keyword evidence="7" id="KW-1185">Reference proteome</keyword>
<dbReference type="PaxDb" id="2850-Phatr46869"/>
<dbReference type="AlphaFoldDB" id="B5Y417"/>
<evidence type="ECO:0000256" key="2">
    <source>
        <dbReference type="SAM" id="Coils"/>
    </source>
</evidence>
<feature type="transmembrane region" description="Helical" evidence="4">
    <location>
        <begin position="555"/>
        <end position="576"/>
    </location>
</feature>
<dbReference type="SUPFAM" id="SSF82866">
    <property type="entry name" value="Multidrug efflux transporter AcrB transmembrane domain"/>
    <property type="match status" value="2"/>
</dbReference>
<feature type="domain" description="SSD" evidence="5">
    <location>
        <begin position="335"/>
        <end position="492"/>
    </location>
</feature>
<keyword evidence="4" id="KW-1133">Transmembrane helix</keyword>
<feature type="transmembrane region" description="Helical" evidence="4">
    <location>
        <begin position="856"/>
        <end position="880"/>
    </location>
</feature>
<dbReference type="PROSITE" id="PS50156">
    <property type="entry name" value="SSD"/>
    <property type="match status" value="1"/>
</dbReference>
<feature type="transmembrane region" description="Helical" evidence="4">
    <location>
        <begin position="886"/>
        <end position="913"/>
    </location>
</feature>